<dbReference type="InterPro" id="IPR013786">
    <property type="entry name" value="AcylCoA_DH/ox_N"/>
</dbReference>
<dbReference type="Gene3D" id="2.40.110.10">
    <property type="entry name" value="Butyryl-CoA Dehydrogenase, subunit A, domain 2"/>
    <property type="match status" value="1"/>
</dbReference>
<accession>A0ABT3CEY9</accession>
<feature type="domain" description="Acyl-CoA dehydrogenase C-terminal" evidence="3">
    <location>
        <begin position="244"/>
        <end position="374"/>
    </location>
</feature>
<dbReference type="Pfam" id="PF02771">
    <property type="entry name" value="Acyl-CoA_dh_N"/>
    <property type="match status" value="1"/>
</dbReference>
<dbReference type="SUPFAM" id="SSF56645">
    <property type="entry name" value="Acyl-CoA dehydrogenase NM domain-like"/>
    <property type="match status" value="1"/>
</dbReference>
<dbReference type="RefSeq" id="WP_264069097.1">
    <property type="nucleotide sequence ID" value="NZ_JACKTY010000031.1"/>
</dbReference>
<dbReference type="Gene3D" id="1.20.140.10">
    <property type="entry name" value="Butyryl-CoA Dehydrogenase, subunit A, domain 3"/>
    <property type="match status" value="1"/>
</dbReference>
<dbReference type="PIRSF" id="PIRSF016578">
    <property type="entry name" value="HsaA"/>
    <property type="match status" value="1"/>
</dbReference>
<gene>
    <name evidence="4" type="ORF">H7J73_18680</name>
</gene>
<dbReference type="Proteomes" id="UP001526201">
    <property type="component" value="Unassembled WGS sequence"/>
</dbReference>
<dbReference type="EMBL" id="JACKTY010000031">
    <property type="protein sequence ID" value="MCV7228043.1"/>
    <property type="molecule type" value="Genomic_DNA"/>
</dbReference>
<organism evidence="4 5">
    <name type="scientific">Mycolicibacterium komossense</name>
    <dbReference type="NCBI Taxonomy" id="1779"/>
    <lineage>
        <taxon>Bacteria</taxon>
        <taxon>Bacillati</taxon>
        <taxon>Actinomycetota</taxon>
        <taxon>Actinomycetes</taxon>
        <taxon>Mycobacteriales</taxon>
        <taxon>Mycobacteriaceae</taxon>
        <taxon>Mycolicibacterium</taxon>
    </lineage>
</organism>
<dbReference type="InterPro" id="IPR037069">
    <property type="entry name" value="AcylCoA_DH/ox_N_sf"/>
</dbReference>
<keyword evidence="1" id="KW-0560">Oxidoreductase</keyword>
<name>A0ABT3CEY9_9MYCO</name>
<reference evidence="4 5" key="1">
    <citation type="journal article" date="2022" name="BMC Genomics">
        <title>Comparative genome analysis of mycobacteria focusing on tRNA and non-coding RNA.</title>
        <authorList>
            <person name="Behra P.R.K."/>
            <person name="Pettersson B.M.F."/>
            <person name="Ramesh M."/>
            <person name="Das S."/>
            <person name="Dasgupta S."/>
            <person name="Kirsebom L.A."/>
        </authorList>
    </citation>
    <scope>NUCLEOTIDE SEQUENCE [LARGE SCALE GENOMIC DNA]</scope>
    <source>
        <strain evidence="4 5">DSM 44078</strain>
    </source>
</reference>
<evidence type="ECO:0000259" key="3">
    <source>
        <dbReference type="Pfam" id="PF08028"/>
    </source>
</evidence>
<keyword evidence="5" id="KW-1185">Reference proteome</keyword>
<evidence type="ECO:0000256" key="1">
    <source>
        <dbReference type="ARBA" id="ARBA00023002"/>
    </source>
</evidence>
<evidence type="ECO:0000259" key="2">
    <source>
        <dbReference type="Pfam" id="PF02771"/>
    </source>
</evidence>
<dbReference type="InterPro" id="IPR046373">
    <property type="entry name" value="Acyl-CoA_Oxase/DH_mid-dom_sf"/>
</dbReference>
<sequence length="398" mass="42987">MTTIERSDIRTVEDVLARIRDIAPLLQKNAASSETERRVSDETITALKEAGVFRLAVPRRYGGLETDLRTMLEVSAAIAEADGGPSWVATLSSINSWAAGLATVKTQDEVWAGGPDTILAGVIAPTGKARKVPGGYQVSGSWAYSSASLHAEWASGGVHLVDDGDQIIDQGMVYLPKADFRIEDTWYVTGMRSSGSNTIVTEDVFVPEHRYTSMIPMVTGQYISDHPDAPLYRSALAPMLVMVLVGPQLGFGRAALDLVIRKGATKSLAYTVFEQNRDSVAFQLLVAEAAMKVETAHLHAFRAAEDVMRYADAGEFPDVTARARVRGDAAIALRSINDAINTLLNANGAGSFAEVNAMQRIWRDSNVAARHAVMLPQVSMETYGKALLGIQEHITPIL</sequence>
<feature type="domain" description="Acyl-CoA dehydrogenase/oxidase N-terminal" evidence="2">
    <location>
        <begin position="27"/>
        <end position="91"/>
    </location>
</feature>
<evidence type="ECO:0000313" key="4">
    <source>
        <dbReference type="EMBL" id="MCV7228043.1"/>
    </source>
</evidence>
<dbReference type="Pfam" id="PF08028">
    <property type="entry name" value="Acyl-CoA_dh_2"/>
    <property type="match status" value="1"/>
</dbReference>
<dbReference type="InterPro" id="IPR009100">
    <property type="entry name" value="AcylCoA_DH/oxidase_NM_dom_sf"/>
</dbReference>
<proteinExistence type="predicted"/>
<comment type="caution">
    <text evidence="4">The sequence shown here is derived from an EMBL/GenBank/DDBJ whole genome shotgun (WGS) entry which is preliminary data.</text>
</comment>
<evidence type="ECO:0000313" key="5">
    <source>
        <dbReference type="Proteomes" id="UP001526201"/>
    </source>
</evidence>
<dbReference type="InterPro" id="IPR013107">
    <property type="entry name" value="Acyl-CoA_DH_C"/>
</dbReference>
<protein>
    <submittedName>
        <fullName evidence="4">Acyl-CoA dehydrogenase family protein</fullName>
    </submittedName>
</protein>
<dbReference type="Gene3D" id="1.10.540.10">
    <property type="entry name" value="Acyl-CoA dehydrogenase/oxidase, N-terminal domain"/>
    <property type="match status" value="1"/>
</dbReference>